<dbReference type="OrthoDB" id="10261918at2759"/>
<evidence type="ECO:0000256" key="1">
    <source>
        <dbReference type="ARBA" id="ARBA00004123"/>
    </source>
</evidence>
<keyword evidence="11" id="KW-1185">Reference proteome</keyword>
<keyword evidence="7" id="KW-0539">Nucleus</keyword>
<dbReference type="Pfam" id="PF02840">
    <property type="entry name" value="Prp18"/>
    <property type="match status" value="1"/>
</dbReference>
<evidence type="ECO:0000256" key="5">
    <source>
        <dbReference type="ARBA" id="ARBA00022728"/>
    </source>
</evidence>
<evidence type="ECO:0000256" key="3">
    <source>
        <dbReference type="ARBA" id="ARBA00018242"/>
    </source>
</evidence>
<dbReference type="AlphaFoldDB" id="A0A2H9TJ78"/>
<name>A0A2H9TJ78_9FUNG</name>
<evidence type="ECO:0000256" key="2">
    <source>
        <dbReference type="ARBA" id="ARBA00008137"/>
    </source>
</evidence>
<feature type="region of interest" description="Disordered" evidence="8">
    <location>
        <begin position="64"/>
        <end position="87"/>
    </location>
</feature>
<gene>
    <name evidence="10" type="ORF">PSACC_02388</name>
</gene>
<evidence type="ECO:0000313" key="11">
    <source>
        <dbReference type="Proteomes" id="UP000240830"/>
    </source>
</evidence>
<evidence type="ECO:0000256" key="7">
    <source>
        <dbReference type="ARBA" id="ARBA00023242"/>
    </source>
</evidence>
<evidence type="ECO:0000256" key="4">
    <source>
        <dbReference type="ARBA" id="ARBA00022664"/>
    </source>
</evidence>
<evidence type="ECO:0000256" key="8">
    <source>
        <dbReference type="SAM" id="MobiDB-lite"/>
    </source>
</evidence>
<feature type="domain" description="Prp18" evidence="9">
    <location>
        <begin position="164"/>
        <end position="277"/>
    </location>
</feature>
<dbReference type="PANTHER" id="PTHR13007:SF19">
    <property type="entry name" value="PRE-MRNA-SPLICING FACTOR 18"/>
    <property type="match status" value="1"/>
</dbReference>
<dbReference type="GO" id="GO:0005682">
    <property type="term" value="C:U5 snRNP"/>
    <property type="evidence" value="ECO:0007669"/>
    <property type="project" value="TreeGrafter"/>
</dbReference>
<evidence type="ECO:0000259" key="9">
    <source>
        <dbReference type="Pfam" id="PF02840"/>
    </source>
</evidence>
<dbReference type="GO" id="GO:0046540">
    <property type="term" value="C:U4/U6 x U5 tri-snRNP complex"/>
    <property type="evidence" value="ECO:0007669"/>
    <property type="project" value="TreeGrafter"/>
</dbReference>
<reference evidence="10 11" key="1">
    <citation type="submission" date="2016-10" db="EMBL/GenBank/DDBJ databases">
        <title>The genome of Paramicrosporidium saccamoebae is the missing link in understanding Cryptomycota and Microsporidia evolution.</title>
        <authorList>
            <person name="Quandt C.A."/>
            <person name="Beaudet D."/>
            <person name="Corsaro D."/>
            <person name="Michel R."/>
            <person name="Corradi N."/>
            <person name="James T."/>
        </authorList>
    </citation>
    <scope>NUCLEOTIDE SEQUENCE [LARGE SCALE GENOMIC DNA]</scope>
    <source>
        <strain evidence="10 11">KSL3</strain>
    </source>
</reference>
<dbReference type="Proteomes" id="UP000240830">
    <property type="component" value="Unassembled WGS sequence"/>
</dbReference>
<dbReference type="STRING" id="1246581.A0A2H9TJ78"/>
<dbReference type="EMBL" id="MTSL01000159">
    <property type="protein sequence ID" value="PJF17803.1"/>
    <property type="molecule type" value="Genomic_DNA"/>
</dbReference>
<evidence type="ECO:0000256" key="6">
    <source>
        <dbReference type="ARBA" id="ARBA00023187"/>
    </source>
</evidence>
<accession>A0A2H9TJ78</accession>
<dbReference type="PANTHER" id="PTHR13007">
    <property type="entry name" value="PRE-MRNA SPLICING FACTOR-RELATED"/>
    <property type="match status" value="1"/>
</dbReference>
<dbReference type="Gene3D" id="1.20.940.10">
    <property type="entry name" value="Functional domain of the splicing factor Prp18"/>
    <property type="match status" value="1"/>
</dbReference>
<dbReference type="GO" id="GO:0000350">
    <property type="term" value="P:generation of catalytic spliceosome for second transesterification step"/>
    <property type="evidence" value="ECO:0007669"/>
    <property type="project" value="TreeGrafter"/>
</dbReference>
<sequence>MDFKDIIQAEILSKRKIYEERAGTKKYTRRGEFGGAEVTVDVDAAAGVDTGANVDVPIERREEHNEYEKHQNQNQNQHQHQHEHEHERKLEHIPDASVVKAATVVDPSVEVNTTDTPAVAAMVETSPSKKFDEALLVGVMETEPICAEDIKDDPAKLRSLISLFLRRLIREQGAVLAQRLPDDRSSREGKLATTVYQQCQDHLRPLFKHLRKDLLPADVLYSLATICGFMQQREYVKANDMYLKLAIGNAPWPIGVTAVGIHERSAQEKIKSNQVARM</sequence>
<protein>
    <recommendedName>
        <fullName evidence="3">Pre-mRNA-splicing factor 18</fullName>
    </recommendedName>
</protein>
<organism evidence="10 11">
    <name type="scientific">Paramicrosporidium saccamoebae</name>
    <dbReference type="NCBI Taxonomy" id="1246581"/>
    <lineage>
        <taxon>Eukaryota</taxon>
        <taxon>Fungi</taxon>
        <taxon>Fungi incertae sedis</taxon>
        <taxon>Cryptomycota</taxon>
        <taxon>Cryptomycota incertae sedis</taxon>
        <taxon>Paramicrosporidium</taxon>
    </lineage>
</organism>
<proteinExistence type="inferred from homology"/>
<comment type="similarity">
    <text evidence="2">Belongs to the PRP18 family.</text>
</comment>
<dbReference type="GO" id="GO:0071021">
    <property type="term" value="C:U2-type post-spliceosomal complex"/>
    <property type="evidence" value="ECO:0007669"/>
    <property type="project" value="TreeGrafter"/>
</dbReference>
<dbReference type="SUPFAM" id="SSF47938">
    <property type="entry name" value="Functional domain of the splicing factor Prp18"/>
    <property type="match status" value="1"/>
</dbReference>
<keyword evidence="6" id="KW-0508">mRNA splicing</keyword>
<comment type="subcellular location">
    <subcellularLocation>
        <location evidence="1">Nucleus</location>
    </subcellularLocation>
</comment>
<keyword evidence="5" id="KW-0747">Spliceosome</keyword>
<dbReference type="InterPro" id="IPR039979">
    <property type="entry name" value="PRPF18"/>
</dbReference>
<dbReference type="InterPro" id="IPR004098">
    <property type="entry name" value="Prp18"/>
</dbReference>
<evidence type="ECO:0000313" key="10">
    <source>
        <dbReference type="EMBL" id="PJF17803.1"/>
    </source>
</evidence>
<keyword evidence="4" id="KW-0507">mRNA processing</keyword>
<comment type="caution">
    <text evidence="10">The sequence shown here is derived from an EMBL/GenBank/DDBJ whole genome shotgun (WGS) entry which is preliminary data.</text>
</comment>